<organism evidence="1">
    <name type="scientific">Candidatus Kentrum sp. LFY</name>
    <dbReference type="NCBI Taxonomy" id="2126342"/>
    <lineage>
        <taxon>Bacteria</taxon>
        <taxon>Pseudomonadati</taxon>
        <taxon>Pseudomonadota</taxon>
        <taxon>Gammaproteobacteria</taxon>
        <taxon>Candidatus Kentrum</taxon>
    </lineage>
</organism>
<dbReference type="AlphaFoldDB" id="A0A450W8L4"/>
<proteinExistence type="predicted"/>
<sequence length="125" mass="14334">MCIWNFSSQKISRYARNDRFKNFSIVLFKIFRVTDYRLLTVITKADLWWHLGDRVFSHYEKGEYFQGLGAAQPLGPAVTHHCSVFHKLYGIGPLSGHFDEQDRILARANLLKSMIELVGKGGTNA</sequence>
<evidence type="ECO:0000313" key="1">
    <source>
        <dbReference type="EMBL" id="VFK13383.1"/>
    </source>
</evidence>
<gene>
    <name evidence="1" type="ORF">BECKLFY1418C_GA0070996_100323</name>
</gene>
<name>A0A450W8L4_9GAMM</name>
<accession>A0A450W8L4</accession>
<reference evidence="1" key="1">
    <citation type="submission" date="2019-02" db="EMBL/GenBank/DDBJ databases">
        <authorList>
            <person name="Gruber-Vodicka R. H."/>
            <person name="Seah K. B. B."/>
        </authorList>
    </citation>
    <scope>NUCLEOTIDE SEQUENCE</scope>
    <source>
        <strain evidence="1">BECK_BY7</strain>
    </source>
</reference>
<protein>
    <submittedName>
        <fullName evidence="1">Uncharacterized protein</fullName>
    </submittedName>
</protein>
<dbReference type="EMBL" id="CAADFN010000003">
    <property type="protein sequence ID" value="VFK13383.1"/>
    <property type="molecule type" value="Genomic_DNA"/>
</dbReference>